<reference evidence="3 4" key="2">
    <citation type="journal article" date="2024" name="Int. J. Syst. Evol. Microbiol.">
        <title>Promethearchaeum syntrophicum gen. nov., sp. nov., an anaerobic, obligately syntrophic archaeon, the first isolate of the lineage 'Asgard' archaea, and proposal of the new archaeal phylum Promethearchaeota phyl. nov. and kingdom Promethearchaeati regn. nov.</title>
        <authorList>
            <person name="Imachi H."/>
            <person name="Nobu M.K."/>
            <person name="Kato S."/>
            <person name="Takaki Y."/>
            <person name="Miyazaki M."/>
            <person name="Miyata M."/>
            <person name="Ogawara M."/>
            <person name="Saito Y."/>
            <person name="Sakai S."/>
            <person name="Tahara Y.O."/>
            <person name="Takano Y."/>
            <person name="Tasumi E."/>
            <person name="Uematsu K."/>
            <person name="Yoshimura T."/>
            <person name="Itoh T."/>
            <person name="Ohkuma M."/>
            <person name="Takai K."/>
        </authorList>
    </citation>
    <scope>NUCLEOTIDE SEQUENCE [LARGE SCALE GENOMIC DNA]</scope>
    <source>
        <strain evidence="3 4">MK-D1</strain>
    </source>
</reference>
<gene>
    <name evidence="3" type="ORF">DSAG12_02695</name>
</gene>
<dbReference type="InterPro" id="IPR013783">
    <property type="entry name" value="Ig-like_fold"/>
</dbReference>
<accession>A0A5B9DCZ4</accession>
<dbReference type="Gene3D" id="2.60.40.10">
    <property type="entry name" value="Immunoglobulins"/>
    <property type="match status" value="1"/>
</dbReference>
<dbReference type="Proteomes" id="UP000321408">
    <property type="component" value="Chromosome"/>
</dbReference>
<organism evidence="3 4">
    <name type="scientific">Promethearchaeum syntrophicum</name>
    <dbReference type="NCBI Taxonomy" id="2594042"/>
    <lineage>
        <taxon>Archaea</taxon>
        <taxon>Promethearchaeati</taxon>
        <taxon>Promethearchaeota</taxon>
        <taxon>Promethearchaeia</taxon>
        <taxon>Promethearchaeales</taxon>
        <taxon>Promethearchaeaceae</taxon>
        <taxon>Promethearchaeum</taxon>
    </lineage>
</organism>
<evidence type="ECO:0000256" key="1">
    <source>
        <dbReference type="SAM" id="Phobius"/>
    </source>
</evidence>
<dbReference type="OrthoDB" id="262633at2157"/>
<dbReference type="GeneID" id="41330675"/>
<keyword evidence="1" id="KW-1133">Transmembrane helix</keyword>
<sequence>MKKNKSIIFSLVFVIVFSSILTFGVALQKNQNKQFDYSAYEPIDMGPEIRARTMENLPAVSTPDRTIASSEVPSSAAVEPLTYYADGDIVDWYSYDSNTGTITVPFELRGVGNNIEIWVALDLSFPDDRDLPVITDDQVAYMIDEFDTNIYPIDTSYFGTPDFHDGSSAQQGDAYYEETGRSVMLVSNIRDDNYYDQTYPYYIVGFYWGVLEQAFDRNIISIDCMDWENRIGDTALRPNLYEGVVAHEYQHLIHDDYNSNDDTFMNEGCSMYAEPLCGYGVAWGDIEAYLATPDNSLTVWEDQGGINILADYGAALMWAVYLSDHYGGAAFLSYFVQNGVPGITGINQALTYFGYSETFDDVYHDWRIANLIHTDTIGGGKYDYTTFNLDDLEPDKIRIYDINEAFVSDVYGSDFGETSSYLGDPTGVYELGSYGSDYVKFNQIQSEYDPMFSFNGDDGAPAGGRRTTETDFLVTLIAVELISDVPTYTAIETLTLDDATETTTSPFGLAGFVDNGYVLMISSADVGLVDYSFSIEQGSTPSDTVDPVVSITSPINGAIVSDFISIEATATDNIGVSYTQYSIDGGSWTTDSSSPYAWTWDTKSVPNGDHVITVRAYDAAGNYGEDSLTITVDNEVSGDVVYFEETLTGDLLKFEVDYFAIDVQPGMIDAILSWSNNYNLDLYICNSADYTDSVAIGNAGTNPETCSFNVPTAGTYYIAVRMVSRNAKLTSYTVDLGYNIPA</sequence>
<keyword evidence="1" id="KW-0812">Transmembrane</keyword>
<keyword evidence="1" id="KW-0472">Membrane</keyword>
<protein>
    <submittedName>
        <fullName evidence="3">Ig-like domain-containing protein</fullName>
    </submittedName>
</protein>
<evidence type="ECO:0000313" key="3">
    <source>
        <dbReference type="EMBL" id="QEE16865.1"/>
    </source>
</evidence>
<keyword evidence="4" id="KW-1185">Reference proteome</keyword>
<dbReference type="EMBL" id="CP042905">
    <property type="protein sequence ID" value="QEE16865.1"/>
    <property type="molecule type" value="Genomic_DNA"/>
</dbReference>
<reference evidence="3 4" key="1">
    <citation type="journal article" date="2020" name="Nature">
        <title>Isolation of an archaeon at the prokaryote-eukaryote interface.</title>
        <authorList>
            <person name="Imachi H."/>
            <person name="Nobu M.K."/>
            <person name="Nakahara N."/>
            <person name="Morono Y."/>
            <person name="Ogawara M."/>
            <person name="Takaki Y."/>
            <person name="Takano Y."/>
            <person name="Uematsu K."/>
            <person name="Ikuta T."/>
            <person name="Ito M."/>
            <person name="Matsui Y."/>
            <person name="Miyazaki M."/>
            <person name="Murata K."/>
            <person name="Saito Y."/>
            <person name="Sakai S."/>
            <person name="Song C."/>
            <person name="Tasumi E."/>
            <person name="Yamanaka Y."/>
            <person name="Yamaguchi T."/>
            <person name="Kamagata Y."/>
            <person name="Tamaki H."/>
            <person name="Takai K."/>
        </authorList>
    </citation>
    <scope>NUCLEOTIDE SEQUENCE [LARGE SCALE GENOMIC DNA]</scope>
    <source>
        <strain evidence="3 4">MK-D1</strain>
    </source>
</reference>
<dbReference type="AlphaFoldDB" id="A0A5B9DCZ4"/>
<dbReference type="Gene3D" id="2.60.120.380">
    <property type="match status" value="1"/>
</dbReference>
<dbReference type="Pfam" id="PF17957">
    <property type="entry name" value="Big_7"/>
    <property type="match status" value="1"/>
</dbReference>
<name>A0A5B9DCZ4_9ARCH</name>
<feature type="transmembrane region" description="Helical" evidence="1">
    <location>
        <begin position="7"/>
        <end position="27"/>
    </location>
</feature>
<dbReference type="InterPro" id="IPR007280">
    <property type="entry name" value="Peptidase_C_arc/bac"/>
</dbReference>
<dbReference type="KEGG" id="psyt:DSAG12_02695"/>
<evidence type="ECO:0000259" key="2">
    <source>
        <dbReference type="Pfam" id="PF04151"/>
    </source>
</evidence>
<dbReference type="Pfam" id="PF04151">
    <property type="entry name" value="PPC"/>
    <property type="match status" value="1"/>
</dbReference>
<evidence type="ECO:0000313" key="4">
    <source>
        <dbReference type="Proteomes" id="UP000321408"/>
    </source>
</evidence>
<dbReference type="RefSeq" id="WP_147663791.1">
    <property type="nucleotide sequence ID" value="NZ_CP042905.2"/>
</dbReference>
<proteinExistence type="predicted"/>
<feature type="domain" description="Peptidase C-terminal archaeal/bacterial" evidence="2">
    <location>
        <begin position="656"/>
        <end position="721"/>
    </location>
</feature>